<evidence type="ECO:0000256" key="1">
    <source>
        <dbReference type="SAM" id="SignalP"/>
    </source>
</evidence>
<evidence type="ECO:0000313" key="4">
    <source>
        <dbReference type="WBParaSite" id="SPAL_0000797300.1"/>
    </source>
</evidence>
<reference evidence="3 4" key="1">
    <citation type="submission" date="2017-02" db="UniProtKB">
        <authorList>
            <consortium name="WormBaseParasite"/>
        </authorList>
    </citation>
    <scope>IDENTIFICATION</scope>
</reference>
<proteinExistence type="predicted"/>
<evidence type="ECO:0000313" key="2">
    <source>
        <dbReference type="Proteomes" id="UP000046392"/>
    </source>
</evidence>
<dbReference type="AlphaFoldDB" id="A0A0N5B3J8"/>
<dbReference type="WBParaSite" id="SPAL_0000797300.1">
    <property type="protein sequence ID" value="SPAL_0000797300.1"/>
    <property type="gene ID" value="SPAL_0000797300"/>
</dbReference>
<keyword evidence="1" id="KW-0732">Signal</keyword>
<feature type="signal peptide" evidence="1">
    <location>
        <begin position="1"/>
        <end position="19"/>
    </location>
</feature>
<sequence>MNPLSVVILIGILINISFEFKTDCTGNIVDVCTVYLTPSDDAYQTLLESIGYDDKMANNFNLNPYETDEQKIENVNNAIYGLSEETIVSIIIIDFKFIL</sequence>
<keyword evidence="2" id="KW-1185">Reference proteome</keyword>
<dbReference type="Proteomes" id="UP000046392">
    <property type="component" value="Unplaced"/>
</dbReference>
<dbReference type="WBParaSite" id="SPAL_0000065200.1">
    <property type="protein sequence ID" value="SPAL_0000065200.1"/>
    <property type="gene ID" value="SPAL_0000065200"/>
</dbReference>
<feature type="chain" id="PRO_5009790761" evidence="1">
    <location>
        <begin position="20"/>
        <end position="99"/>
    </location>
</feature>
<name>A0A0N5B3J8_STREA</name>
<protein>
    <submittedName>
        <fullName evidence="3 4">UBX domain-containing protein</fullName>
    </submittedName>
</protein>
<evidence type="ECO:0000313" key="3">
    <source>
        <dbReference type="WBParaSite" id="SPAL_0000065200.1"/>
    </source>
</evidence>
<accession>A0A0N5B3J8</accession>
<organism evidence="2 3">
    <name type="scientific">Strongyloides papillosus</name>
    <name type="common">Intestinal threadworm</name>
    <dbReference type="NCBI Taxonomy" id="174720"/>
    <lineage>
        <taxon>Eukaryota</taxon>
        <taxon>Metazoa</taxon>
        <taxon>Ecdysozoa</taxon>
        <taxon>Nematoda</taxon>
        <taxon>Chromadorea</taxon>
        <taxon>Rhabditida</taxon>
        <taxon>Tylenchina</taxon>
        <taxon>Panagrolaimomorpha</taxon>
        <taxon>Strongyloidoidea</taxon>
        <taxon>Strongyloididae</taxon>
        <taxon>Strongyloides</taxon>
    </lineage>
</organism>